<organism evidence="1">
    <name type="scientific">Rhizophora mucronata</name>
    <name type="common">Asiatic mangrove</name>
    <dbReference type="NCBI Taxonomy" id="61149"/>
    <lineage>
        <taxon>Eukaryota</taxon>
        <taxon>Viridiplantae</taxon>
        <taxon>Streptophyta</taxon>
        <taxon>Embryophyta</taxon>
        <taxon>Tracheophyta</taxon>
        <taxon>Spermatophyta</taxon>
        <taxon>Magnoliopsida</taxon>
        <taxon>eudicotyledons</taxon>
        <taxon>Gunneridae</taxon>
        <taxon>Pentapetalae</taxon>
        <taxon>rosids</taxon>
        <taxon>fabids</taxon>
        <taxon>Malpighiales</taxon>
        <taxon>Rhizophoraceae</taxon>
        <taxon>Rhizophora</taxon>
    </lineage>
</organism>
<evidence type="ECO:0000313" key="1">
    <source>
        <dbReference type="EMBL" id="MBX37917.1"/>
    </source>
</evidence>
<proteinExistence type="predicted"/>
<accession>A0A2P2N5Y3</accession>
<dbReference type="AlphaFoldDB" id="A0A2P2N5Y3"/>
<sequence>MPQSAKTNITLTNVELLLPRTRQSWFTYYTKESRKKSHITNDLH</sequence>
<dbReference type="EMBL" id="GGEC01057433">
    <property type="protein sequence ID" value="MBX37917.1"/>
    <property type="molecule type" value="Transcribed_RNA"/>
</dbReference>
<reference evidence="1" key="1">
    <citation type="submission" date="2018-02" db="EMBL/GenBank/DDBJ databases">
        <title>Rhizophora mucronata_Transcriptome.</title>
        <authorList>
            <person name="Meera S.P."/>
            <person name="Sreeshan A."/>
            <person name="Augustine A."/>
        </authorList>
    </citation>
    <scope>NUCLEOTIDE SEQUENCE</scope>
    <source>
        <tissue evidence="1">Leaf</tissue>
    </source>
</reference>
<protein>
    <submittedName>
        <fullName evidence="1">Uncharacterized protein</fullName>
    </submittedName>
</protein>
<name>A0A2P2N5Y3_RHIMU</name>